<evidence type="ECO:0000256" key="5">
    <source>
        <dbReference type="RuleBase" id="RU000589"/>
    </source>
</evidence>
<dbReference type="PANTHER" id="PTHR31321:SF57">
    <property type="entry name" value="PECTINESTERASE 53-RELATED"/>
    <property type="match status" value="1"/>
</dbReference>
<feature type="active site" evidence="4">
    <location>
        <position position="182"/>
    </location>
</feature>
<reference evidence="7 8" key="1">
    <citation type="submission" date="2013-12" db="EMBL/GenBank/DDBJ databases">
        <authorList>
            <consortium name="DOE Joint Genome Institute"/>
            <person name="Eisen J."/>
            <person name="Huntemann M."/>
            <person name="Han J."/>
            <person name="Chen A."/>
            <person name="Kyrpides N."/>
            <person name="Mavromatis K."/>
            <person name="Markowitz V."/>
            <person name="Palaniappan K."/>
            <person name="Ivanova N."/>
            <person name="Schaumberg A."/>
            <person name="Pati A."/>
            <person name="Liolios K."/>
            <person name="Nordberg H.P."/>
            <person name="Cantor M.N."/>
            <person name="Hua S.X."/>
            <person name="Woyke T."/>
        </authorList>
    </citation>
    <scope>NUCLEOTIDE SEQUENCE [LARGE SCALE GENOMIC DNA]</scope>
    <source>
        <strain evidence="8">DSM 19437</strain>
    </source>
</reference>
<feature type="chain" id="PRO_5005149429" description="Pectinesterase" evidence="5">
    <location>
        <begin position="21"/>
        <end position="320"/>
    </location>
</feature>
<dbReference type="RefSeq" id="WP_008588090.1">
    <property type="nucleotide sequence ID" value="NZ_CP007035.1"/>
</dbReference>
<gene>
    <name evidence="7" type="ORF">NIASO_18695</name>
</gene>
<comment type="similarity">
    <text evidence="1">Belongs to the pectinesterase family.</text>
</comment>
<feature type="domain" description="Pectinesterase catalytic" evidence="6">
    <location>
        <begin position="25"/>
        <end position="314"/>
    </location>
</feature>
<dbReference type="EC" id="3.1.1.11" evidence="5"/>
<evidence type="ECO:0000256" key="3">
    <source>
        <dbReference type="ARBA" id="ARBA00023085"/>
    </source>
</evidence>
<dbReference type="PANTHER" id="PTHR31321">
    <property type="entry name" value="ACYL-COA THIOESTER HYDROLASE YBHC-RELATED"/>
    <property type="match status" value="1"/>
</dbReference>
<accession>W0F0X6</accession>
<feature type="signal peptide" evidence="5">
    <location>
        <begin position="1"/>
        <end position="20"/>
    </location>
</feature>
<name>W0F0X6_9BACT</name>
<dbReference type="UniPathway" id="UPA00545">
    <property type="reaction ID" value="UER00823"/>
</dbReference>
<comment type="pathway">
    <text evidence="5">Glycan metabolism; pectin degradation; 2-dehydro-3-deoxy-D-gluconate from pectin: step 1/5.</text>
</comment>
<dbReference type="Pfam" id="PF01095">
    <property type="entry name" value="Pectinesterase"/>
    <property type="match status" value="1"/>
</dbReference>
<evidence type="ECO:0000259" key="6">
    <source>
        <dbReference type="Pfam" id="PF01095"/>
    </source>
</evidence>
<dbReference type="GO" id="GO:0009279">
    <property type="term" value="C:cell outer membrane"/>
    <property type="evidence" value="ECO:0007669"/>
    <property type="project" value="TreeGrafter"/>
</dbReference>
<keyword evidence="2 5" id="KW-0378">Hydrolase</keyword>
<sequence>MFRKLLLIIIGLLITAISFASKPDFTVAADGSGDFKTVQEAINAIPDLRRTQTVVYIKNGVYKEKLTLPPNKINVKFMGEDVAKVILTFDDYASKKNRFGEEIGTSGSASFFIYADNFTAEQITFQNSAGPVGQAVAVRVASDRVRFINCKFLGFQDTLYTYGNGAASRQYYRDCYIEGTTDFIFGAATAVFDRCRIYGKKGGQYLTAASTPDTSKYGYVFIGCDISGDAGKASYYLGRPWKPSARTVFIGCHLSDIIKPEGWHNWGKPDAEQTTFYAEYNNRGAGANTAKRVQWAHQLTEAAATAYQVQNILGGWVVGD</sequence>
<dbReference type="OrthoDB" id="9804686at2"/>
<evidence type="ECO:0000256" key="4">
    <source>
        <dbReference type="PROSITE-ProRule" id="PRU10040"/>
    </source>
</evidence>
<keyword evidence="5" id="KW-0732">Signal</keyword>
<dbReference type="FunFam" id="2.160.20.10:FF:000052">
    <property type="entry name" value="Pectinesterase"/>
    <property type="match status" value="1"/>
</dbReference>
<evidence type="ECO:0000256" key="1">
    <source>
        <dbReference type="ARBA" id="ARBA00008891"/>
    </source>
</evidence>
<dbReference type="Gene3D" id="2.160.20.10">
    <property type="entry name" value="Single-stranded right-handed beta-helix, Pectin lyase-like"/>
    <property type="match status" value="1"/>
</dbReference>
<comment type="catalytic activity">
    <reaction evidence="5">
        <text>[(1-&gt;4)-alpha-D-galacturonosyl methyl ester](n) + n H2O = [(1-&gt;4)-alpha-D-galacturonosyl](n) + n methanol + n H(+)</text>
        <dbReference type="Rhea" id="RHEA:22380"/>
        <dbReference type="Rhea" id="RHEA-COMP:14570"/>
        <dbReference type="Rhea" id="RHEA-COMP:14573"/>
        <dbReference type="ChEBI" id="CHEBI:15377"/>
        <dbReference type="ChEBI" id="CHEBI:15378"/>
        <dbReference type="ChEBI" id="CHEBI:17790"/>
        <dbReference type="ChEBI" id="CHEBI:140522"/>
        <dbReference type="ChEBI" id="CHEBI:140523"/>
        <dbReference type="EC" id="3.1.1.11"/>
    </reaction>
</comment>
<dbReference type="GO" id="GO:0030599">
    <property type="term" value="F:pectinesterase activity"/>
    <property type="evidence" value="ECO:0007669"/>
    <property type="project" value="UniProtKB-UniRule"/>
</dbReference>
<evidence type="ECO:0000313" key="7">
    <source>
        <dbReference type="EMBL" id="AHF16652.1"/>
    </source>
</evidence>
<evidence type="ECO:0000256" key="2">
    <source>
        <dbReference type="ARBA" id="ARBA00022801"/>
    </source>
</evidence>
<dbReference type="SUPFAM" id="SSF51126">
    <property type="entry name" value="Pectin lyase-like"/>
    <property type="match status" value="1"/>
</dbReference>
<dbReference type="PROSITE" id="PS00503">
    <property type="entry name" value="PECTINESTERASE_2"/>
    <property type="match status" value="1"/>
</dbReference>
<dbReference type="GO" id="GO:0042545">
    <property type="term" value="P:cell wall modification"/>
    <property type="evidence" value="ECO:0007669"/>
    <property type="project" value="UniProtKB-UniRule"/>
</dbReference>
<dbReference type="AlphaFoldDB" id="W0F0X6"/>
<dbReference type="KEGG" id="nso:NIASO_18695"/>
<dbReference type="InterPro" id="IPR012334">
    <property type="entry name" value="Pectin_lyas_fold"/>
</dbReference>
<organism evidence="7 8">
    <name type="scientific">Niabella soli DSM 19437</name>
    <dbReference type="NCBI Taxonomy" id="929713"/>
    <lineage>
        <taxon>Bacteria</taxon>
        <taxon>Pseudomonadati</taxon>
        <taxon>Bacteroidota</taxon>
        <taxon>Chitinophagia</taxon>
        <taxon>Chitinophagales</taxon>
        <taxon>Chitinophagaceae</taxon>
        <taxon>Niabella</taxon>
    </lineage>
</organism>
<dbReference type="EMBL" id="CP007035">
    <property type="protein sequence ID" value="AHF16652.1"/>
    <property type="molecule type" value="Genomic_DNA"/>
</dbReference>
<dbReference type="eggNOG" id="COG4677">
    <property type="taxonomic scope" value="Bacteria"/>
</dbReference>
<dbReference type="HOGENOM" id="CLU_012243_3_1_10"/>
<keyword evidence="3 5" id="KW-0063">Aspartyl esterase</keyword>
<dbReference type="Proteomes" id="UP000003586">
    <property type="component" value="Chromosome"/>
</dbReference>
<dbReference type="STRING" id="929713.NIASO_18695"/>
<keyword evidence="8" id="KW-1185">Reference proteome</keyword>
<dbReference type="InterPro" id="IPR011050">
    <property type="entry name" value="Pectin_lyase_fold/virulence"/>
</dbReference>
<protein>
    <recommendedName>
        <fullName evidence="5">Pectinesterase</fullName>
        <ecNumber evidence="5">3.1.1.11</ecNumber>
    </recommendedName>
</protein>
<evidence type="ECO:0000313" key="8">
    <source>
        <dbReference type="Proteomes" id="UP000003586"/>
    </source>
</evidence>
<proteinExistence type="inferred from homology"/>
<dbReference type="InterPro" id="IPR033131">
    <property type="entry name" value="Pectinesterase_Asp_AS"/>
</dbReference>
<dbReference type="GO" id="GO:0045490">
    <property type="term" value="P:pectin catabolic process"/>
    <property type="evidence" value="ECO:0007669"/>
    <property type="project" value="UniProtKB-UniRule"/>
</dbReference>
<dbReference type="InterPro" id="IPR000070">
    <property type="entry name" value="Pectinesterase_cat"/>
</dbReference>